<sequence>MRRIEIILGELERLTRGLNLADLEQETAFTAEAIGFNLGLARNSVSKDLNQLWNDGLAIKSRGRPVFFWHRQAMETLLGRRLNDTECEVRTVTDLLPHQEGCSTDDPFSSLIGYDRSLRDAVEKGRAAVLYPHGLHVLLTGPSGVGKTFFAELMHRFACEHAAGSPPPLVYFNCAEYAHNPELLSSHLFGHRQGAFTGASENKAGLVEQADGGYLLLDEVHRLPYEGQEKLFSILDKGQYRPLGSSATARSITVRLICATTEPVSSALLRTFQRRIQVCIDLPGIRQRSVEEQVELIVGFLQRESRKIERTVSIDKTLLLWLLNKPLEGNIGQLKSDIQFLCAQAWAAGMTEHNDTLQLDKRLVEVPFNATPEQRLLVDTLFEGQDRLSVDARTLPALKTSLATGAEIEESDLFYSFLTREYVNLRNSNVPPAETLAILKNKLSSIFEYGLYSRDSVAHPPRYGDRIEERVTLLIGCVE</sequence>
<dbReference type="EMBL" id="PIDS01000550">
    <property type="protein sequence ID" value="PLL37848.1"/>
    <property type="molecule type" value="Genomic_DNA"/>
</dbReference>
<reference evidence="4 5" key="2">
    <citation type="submission" date="2018-01" db="EMBL/GenBank/DDBJ databases">
        <title>Genomic study of Klebsiella pneumoniae.</title>
        <authorList>
            <person name="Yang Y."/>
            <person name="Bicalho R."/>
        </authorList>
    </citation>
    <scope>NUCLEOTIDE SEQUENCE [LARGE SCALE GENOMIC DNA]</scope>
    <source>
        <strain evidence="4 5">A11</strain>
    </source>
</reference>
<dbReference type="Gene3D" id="3.40.50.300">
    <property type="entry name" value="P-loop containing nucleotide triphosphate hydrolases"/>
    <property type="match status" value="1"/>
</dbReference>
<dbReference type="Proteomes" id="UP000234505">
    <property type="component" value="Unassembled WGS sequence"/>
</dbReference>
<dbReference type="PANTHER" id="PTHR32071:SF38">
    <property type="entry name" value="PSP OPERON TRANSCRIPTIONAL ACTIVATOR"/>
    <property type="match status" value="1"/>
</dbReference>
<keyword evidence="1" id="KW-0547">Nucleotide-binding</keyword>
<dbReference type="AlphaFoldDB" id="A0A2J4R3F8"/>
<evidence type="ECO:0000259" key="3">
    <source>
        <dbReference type="PROSITE" id="PS50045"/>
    </source>
</evidence>
<feature type="domain" description="Sigma-54 factor interaction" evidence="3">
    <location>
        <begin position="111"/>
        <end position="343"/>
    </location>
</feature>
<proteinExistence type="predicted"/>
<dbReference type="SUPFAM" id="SSF52540">
    <property type="entry name" value="P-loop containing nucleoside triphosphate hydrolases"/>
    <property type="match status" value="1"/>
</dbReference>
<dbReference type="Pfam" id="PF00158">
    <property type="entry name" value="Sigma54_activat"/>
    <property type="match status" value="1"/>
</dbReference>
<accession>A0A2J4R3F8</accession>
<organism evidence="4 5">
    <name type="scientific">Klebsiella michiganensis</name>
    <dbReference type="NCBI Taxonomy" id="1134687"/>
    <lineage>
        <taxon>Bacteria</taxon>
        <taxon>Pseudomonadati</taxon>
        <taxon>Pseudomonadota</taxon>
        <taxon>Gammaproteobacteria</taxon>
        <taxon>Enterobacterales</taxon>
        <taxon>Enterobacteriaceae</taxon>
        <taxon>Klebsiella/Raoultella group</taxon>
        <taxon>Klebsiella</taxon>
    </lineage>
</organism>
<dbReference type="CDD" id="cd00009">
    <property type="entry name" value="AAA"/>
    <property type="match status" value="1"/>
</dbReference>
<gene>
    <name evidence="4" type="primary">dagR</name>
    <name evidence="4" type="ORF">CWN50_16520</name>
</gene>
<feature type="non-terminal residue" evidence="4">
    <location>
        <position position="479"/>
    </location>
</feature>
<dbReference type="PANTHER" id="PTHR32071">
    <property type="entry name" value="TRANSCRIPTIONAL REGULATORY PROTEIN"/>
    <property type="match status" value="1"/>
</dbReference>
<dbReference type="InterPro" id="IPR003593">
    <property type="entry name" value="AAA+_ATPase"/>
</dbReference>
<evidence type="ECO:0000256" key="2">
    <source>
        <dbReference type="ARBA" id="ARBA00022840"/>
    </source>
</evidence>
<evidence type="ECO:0000256" key="1">
    <source>
        <dbReference type="ARBA" id="ARBA00022741"/>
    </source>
</evidence>
<dbReference type="SMART" id="SM00382">
    <property type="entry name" value="AAA"/>
    <property type="match status" value="1"/>
</dbReference>
<comment type="caution">
    <text evidence="4">The sequence shown here is derived from an EMBL/GenBank/DDBJ whole genome shotgun (WGS) entry which is preliminary data.</text>
</comment>
<dbReference type="PROSITE" id="PS50045">
    <property type="entry name" value="SIGMA54_INTERACT_4"/>
    <property type="match status" value="1"/>
</dbReference>
<reference evidence="4 5" key="1">
    <citation type="submission" date="2017-11" db="EMBL/GenBank/DDBJ databases">
        <authorList>
            <person name="Han C.G."/>
        </authorList>
    </citation>
    <scope>NUCLEOTIDE SEQUENCE [LARGE SCALE GENOMIC DNA]</scope>
    <source>
        <strain evidence="4 5">A11</strain>
    </source>
</reference>
<dbReference type="InterPro" id="IPR002078">
    <property type="entry name" value="Sigma_54_int"/>
</dbReference>
<evidence type="ECO:0000313" key="5">
    <source>
        <dbReference type="Proteomes" id="UP000234505"/>
    </source>
</evidence>
<dbReference type="GO" id="GO:0006355">
    <property type="term" value="P:regulation of DNA-templated transcription"/>
    <property type="evidence" value="ECO:0007669"/>
    <property type="project" value="InterPro"/>
</dbReference>
<keyword evidence="2" id="KW-0067">ATP-binding</keyword>
<evidence type="ECO:0000313" key="4">
    <source>
        <dbReference type="EMBL" id="PLL37848.1"/>
    </source>
</evidence>
<name>A0A2J4R3F8_9ENTR</name>
<protein>
    <submittedName>
        <fullName evidence="4">Transcriptional regulator DagR</fullName>
    </submittedName>
</protein>
<dbReference type="GO" id="GO:0005524">
    <property type="term" value="F:ATP binding"/>
    <property type="evidence" value="ECO:0007669"/>
    <property type="project" value="UniProtKB-KW"/>
</dbReference>
<dbReference type="InterPro" id="IPR027417">
    <property type="entry name" value="P-loop_NTPase"/>
</dbReference>